<dbReference type="InterPro" id="IPR050570">
    <property type="entry name" value="Cell_wall_metabolism_enzyme"/>
</dbReference>
<dbReference type="EMBL" id="LKET01000039">
    <property type="protein sequence ID" value="KPU43412.1"/>
    <property type="molecule type" value="Genomic_DNA"/>
</dbReference>
<dbReference type="CDD" id="cd12797">
    <property type="entry name" value="M23_peptidase"/>
    <property type="match status" value="1"/>
</dbReference>
<organism evidence="6 7">
    <name type="scientific">Oxobacter pfennigii</name>
    <dbReference type="NCBI Taxonomy" id="36849"/>
    <lineage>
        <taxon>Bacteria</taxon>
        <taxon>Bacillati</taxon>
        <taxon>Bacillota</taxon>
        <taxon>Clostridia</taxon>
        <taxon>Eubacteriales</taxon>
        <taxon>Clostridiaceae</taxon>
        <taxon>Oxobacter</taxon>
    </lineage>
</organism>
<evidence type="ECO:0000313" key="7">
    <source>
        <dbReference type="Proteomes" id="UP000050326"/>
    </source>
</evidence>
<dbReference type="SUPFAM" id="SSF51261">
    <property type="entry name" value="Duplicated hybrid motif"/>
    <property type="match status" value="1"/>
</dbReference>
<evidence type="ECO:0000259" key="5">
    <source>
        <dbReference type="Pfam" id="PF24568"/>
    </source>
</evidence>
<feature type="signal peptide" evidence="3">
    <location>
        <begin position="1"/>
        <end position="25"/>
    </location>
</feature>
<feature type="coiled-coil region" evidence="2">
    <location>
        <begin position="159"/>
        <end position="242"/>
    </location>
</feature>
<keyword evidence="1 3" id="KW-0732">Signal</keyword>
<keyword evidence="6" id="KW-0378">Hydrolase</keyword>
<dbReference type="InterPro" id="IPR016047">
    <property type="entry name" value="M23ase_b-sheet_dom"/>
</dbReference>
<evidence type="ECO:0000313" key="6">
    <source>
        <dbReference type="EMBL" id="KPU43412.1"/>
    </source>
</evidence>
<dbReference type="AlphaFoldDB" id="A0A0P8W493"/>
<evidence type="ECO:0000256" key="1">
    <source>
        <dbReference type="ARBA" id="ARBA00022729"/>
    </source>
</evidence>
<dbReference type="Gene3D" id="6.10.250.3150">
    <property type="match status" value="1"/>
</dbReference>
<dbReference type="InterPro" id="IPR057309">
    <property type="entry name" value="PcsB_CC"/>
</dbReference>
<reference evidence="6 7" key="1">
    <citation type="submission" date="2015-09" db="EMBL/GenBank/DDBJ databases">
        <title>Genome sequence of Oxobacter pfennigii DSM 3222.</title>
        <authorList>
            <person name="Poehlein A."/>
            <person name="Bengelsdorf F.R."/>
            <person name="Schiel-Bengelsdorf B."/>
            <person name="Duerre P."/>
            <person name="Daniel R."/>
        </authorList>
    </citation>
    <scope>NUCLEOTIDE SEQUENCE [LARGE SCALE GENOMIC DNA]</scope>
    <source>
        <strain evidence="6 7">DSM 3222</strain>
    </source>
</reference>
<dbReference type="Proteomes" id="UP000050326">
    <property type="component" value="Unassembled WGS sequence"/>
</dbReference>
<name>A0A0P8W493_9CLOT</name>
<keyword evidence="7" id="KW-1185">Reference proteome</keyword>
<evidence type="ECO:0000256" key="2">
    <source>
        <dbReference type="SAM" id="Coils"/>
    </source>
</evidence>
<protein>
    <submittedName>
        <fullName evidence="6">Murein DD-endopeptidase MepM</fullName>
        <ecNumber evidence="6">3.4.24.-</ecNumber>
    </submittedName>
</protein>
<sequence length="389" mass="43037">MKGKKLLVLLLVAAMTVVFNAAAFADELTEKQNNYDKIQDKIEGAKDEYDSLEDQVAADQKQVKALEQDIETVEYDITEMEGRIADVQQIINVTTKELDAAIEDYNSQDELMKKRINALYKNGTSMGYLEVLVESSSFSDFVTRADIMQKVVDYDMSMLEEMKAKREEINNKKIKLEQDKAELVALKANLDQKKKELVSKNNERKSRIVALEKKQAELKNFIEQEEAAAKKLEEEIKLLLSSQGVYDGSKYAIVRKSDFPSGSSPRITSYYGSRIDPITGKAGAFHSGVDIGTARLTNIPVYAMAPGKVILSKYYGGYGNAVVIDHGSGFSTLYAHNNKLLVSVGQTVLGGQKIALSGSTGRSTGPHIHFGAMQDGNYIDSLPYLLIGN</sequence>
<comment type="caution">
    <text evidence="6">The sequence shown here is derived from an EMBL/GenBank/DDBJ whole genome shotgun (WGS) entry which is preliminary data.</text>
</comment>
<accession>A0A0P8W493</accession>
<dbReference type="GO" id="GO:0004222">
    <property type="term" value="F:metalloendopeptidase activity"/>
    <property type="evidence" value="ECO:0007669"/>
    <property type="project" value="TreeGrafter"/>
</dbReference>
<dbReference type="PATRIC" id="fig|36849.3.peg.3017"/>
<dbReference type="Pfam" id="PF24568">
    <property type="entry name" value="CC_PcsB"/>
    <property type="match status" value="1"/>
</dbReference>
<evidence type="ECO:0000259" key="4">
    <source>
        <dbReference type="Pfam" id="PF01551"/>
    </source>
</evidence>
<dbReference type="OrthoDB" id="9809488at2"/>
<proteinExistence type="predicted"/>
<dbReference type="InterPro" id="IPR011055">
    <property type="entry name" value="Dup_hybrid_motif"/>
</dbReference>
<dbReference type="Pfam" id="PF01551">
    <property type="entry name" value="Peptidase_M23"/>
    <property type="match status" value="1"/>
</dbReference>
<dbReference type="PANTHER" id="PTHR21666">
    <property type="entry name" value="PEPTIDASE-RELATED"/>
    <property type="match status" value="1"/>
</dbReference>
<gene>
    <name evidence="6" type="primary">mepM_4</name>
    <name evidence="6" type="ORF">OXPF_28530</name>
</gene>
<dbReference type="PANTHER" id="PTHR21666:SF270">
    <property type="entry name" value="MUREIN HYDROLASE ACTIVATOR ENVC"/>
    <property type="match status" value="1"/>
</dbReference>
<dbReference type="Gene3D" id="2.70.70.10">
    <property type="entry name" value="Glucose Permease (Domain IIA)"/>
    <property type="match status" value="1"/>
</dbReference>
<dbReference type="EC" id="3.4.24.-" evidence="6"/>
<feature type="chain" id="PRO_5006153188" evidence="3">
    <location>
        <begin position="26"/>
        <end position="389"/>
    </location>
</feature>
<feature type="coiled-coil region" evidence="2">
    <location>
        <begin position="21"/>
        <end position="83"/>
    </location>
</feature>
<keyword evidence="2" id="KW-0175">Coiled coil</keyword>
<dbReference type="STRING" id="36849.OXPF_28530"/>
<dbReference type="RefSeq" id="WP_054875859.1">
    <property type="nucleotide sequence ID" value="NZ_LKET01000039.1"/>
</dbReference>
<feature type="domain" description="Peptidoglycan hydrolase PcsB coiled-coil" evidence="5">
    <location>
        <begin position="104"/>
        <end position="172"/>
    </location>
</feature>
<feature type="domain" description="M23ase beta-sheet core" evidence="4">
    <location>
        <begin position="285"/>
        <end position="380"/>
    </location>
</feature>
<evidence type="ECO:0000256" key="3">
    <source>
        <dbReference type="SAM" id="SignalP"/>
    </source>
</evidence>